<reference evidence="4" key="1">
    <citation type="submission" date="2017-08" db="EMBL/GenBank/DDBJ databases">
        <title>Direct submision.</title>
        <authorList>
            <person name="Kim S.-J."/>
            <person name="Rhee S.-K."/>
        </authorList>
    </citation>
    <scope>NUCLEOTIDE SEQUENCE [LARGE SCALE GENOMIC DNA]</scope>
    <source>
        <strain evidence="4">GI5</strain>
    </source>
</reference>
<feature type="domain" description="Circularly permuted ATP-grasp type 2" evidence="2">
    <location>
        <begin position="98"/>
        <end position="472"/>
    </location>
</feature>
<evidence type="ECO:0000259" key="1">
    <source>
        <dbReference type="Pfam" id="PF04168"/>
    </source>
</evidence>
<accession>A0A2K9LKN7</accession>
<dbReference type="InterPro" id="IPR051680">
    <property type="entry name" value="ATP-dep_Glu-Cys_Ligase-2"/>
</dbReference>
<organism evidence="3 4">
    <name type="scientific">Ketobacter alkanivorans</name>
    <dbReference type="NCBI Taxonomy" id="1917421"/>
    <lineage>
        <taxon>Bacteria</taxon>
        <taxon>Pseudomonadati</taxon>
        <taxon>Pseudomonadota</taxon>
        <taxon>Gammaproteobacteria</taxon>
        <taxon>Pseudomonadales</taxon>
        <taxon>Ketobacteraceae</taxon>
        <taxon>Ketobacter</taxon>
    </lineage>
</organism>
<dbReference type="SUPFAM" id="SSF56059">
    <property type="entry name" value="Glutathione synthetase ATP-binding domain-like"/>
    <property type="match status" value="1"/>
</dbReference>
<dbReference type="RefSeq" id="WP_101894234.1">
    <property type="nucleotide sequence ID" value="NZ_CP022684.1"/>
</dbReference>
<evidence type="ECO:0000259" key="2">
    <source>
        <dbReference type="Pfam" id="PF14403"/>
    </source>
</evidence>
<evidence type="ECO:0000313" key="4">
    <source>
        <dbReference type="Proteomes" id="UP000235116"/>
    </source>
</evidence>
<dbReference type="PANTHER" id="PTHR34595:SF2">
    <property type="entry name" value="BLR2978 PROTEIN"/>
    <property type="match status" value="1"/>
</dbReference>
<dbReference type="Pfam" id="PF04168">
    <property type="entry name" value="Alpha-E"/>
    <property type="match status" value="1"/>
</dbReference>
<dbReference type="InterPro" id="IPR025841">
    <property type="entry name" value="CP_ATPgrasp_2"/>
</dbReference>
<dbReference type="OrthoDB" id="9804079at2"/>
<gene>
    <name evidence="3" type="ORF">Kalk_10655</name>
</gene>
<dbReference type="AlphaFoldDB" id="A0A2K9LKN7"/>
<evidence type="ECO:0000313" key="3">
    <source>
        <dbReference type="EMBL" id="AUM12852.1"/>
    </source>
</evidence>
<dbReference type="KEGG" id="kak:Kalk_10655"/>
<dbReference type="PANTHER" id="PTHR34595">
    <property type="entry name" value="BLR5612 PROTEIN"/>
    <property type="match status" value="1"/>
</dbReference>
<dbReference type="InterPro" id="IPR007296">
    <property type="entry name" value="DUF403"/>
</dbReference>
<keyword evidence="4" id="KW-1185">Reference proteome</keyword>
<name>A0A2K9LKN7_9GAMM</name>
<sequence length="865" mass="98955">MATQAEDKKIIAAEPSLEQILAHYPEGLAGYDEMWGADSNSTNPHWRRLMKDLTGLGETELERRRTDARRLLRENGVTYHIYSDPKGQKRTWQLDPIPLVINSVDWEAISVGLKQRARLLDMILRDIYGPRRLVKEGLIPPELIYAQQGFLRACDQVQMKDLPHLLLYAADLARGPDGRMWVLGDRSQAPSGAGYALETRMAMTRVMAEEFRRTQVHRLSIFFRHLRSMLASLLPHRKDDPRVVILTPGPHNETYFEHAYLASYLGYSLVQGDDLTVRNGKVWLKSLDGLKQVDIIVRRVDDSFCDPLELREDSHLGVPGLLQAARLGNVIIANPLGSSILESPALMPFLPNIAKHWLGEEILLPSAATWWCGQKKERDYVLANLKDLVIKPIDRRGPSIFCSQLNEKQLKEVKERINAAPYLYVGQQVLSCSTAPSLRNGKIVPRRVLLRTYLTAHQGDYDVMPGGLTRVAQDEGALFVTNQTGGLSKDTWILADKPVHQASLWPNIRQMESLMIGEGLLPSRSGENLFWVGRYSERAEGLLRLIRTVLNKLADYDDYRDESDHIVLQHLLETLTHFTYVYPGFTGEDAKEKLQRPRLHIMDMVLNREHRSSLIGTLNALLQSAYNVRDLWSVDTWRVVDDIDENLQYLSSNKARFSVLQTELDSLLASLMAFTAQTQESMPHEHGWYLLNIGRRVERALQLITFIRTCFVTHCGDVPEHLMLEATLVNHESLITHRRRYRSVQHIFTVLDLMLLDTRHPRSLAYQVDKIKALMDELPNPLKTPSHHLSREQRLILQVSTEIKMVEVEKLANVSDELKTRRALAKLLDSVERRLEKVAELLHQKYFTHTQNVRQLAPTKLELPA</sequence>
<dbReference type="Pfam" id="PF14403">
    <property type="entry name" value="CP_ATPgrasp_2"/>
    <property type="match status" value="1"/>
</dbReference>
<proteinExistence type="predicted"/>
<dbReference type="EMBL" id="CP022684">
    <property type="protein sequence ID" value="AUM12852.1"/>
    <property type="molecule type" value="Genomic_DNA"/>
</dbReference>
<feature type="domain" description="DUF403" evidence="1">
    <location>
        <begin position="521"/>
        <end position="847"/>
    </location>
</feature>
<dbReference type="Gene3D" id="3.30.1490.270">
    <property type="match status" value="1"/>
</dbReference>
<dbReference type="Gene3D" id="3.40.50.11290">
    <property type="match status" value="1"/>
</dbReference>
<protein>
    <submittedName>
        <fullName evidence="3">Uncharacterized protein</fullName>
    </submittedName>
</protein>
<dbReference type="Proteomes" id="UP000235116">
    <property type="component" value="Chromosome"/>
</dbReference>